<dbReference type="PANTHER" id="PTHR47843">
    <property type="entry name" value="BTB DOMAIN-CONTAINING PROTEIN-RELATED"/>
    <property type="match status" value="1"/>
</dbReference>
<dbReference type="eggNOG" id="ENOG502SAH3">
    <property type="taxonomic scope" value="Eukaryota"/>
</dbReference>
<evidence type="ECO:0000313" key="2">
    <source>
        <dbReference type="EMBL" id="CCX06486.1"/>
    </source>
</evidence>
<reference evidence="2 3" key="1">
    <citation type="journal article" date="2013" name="PLoS Genet.">
        <title>The genome and development-dependent transcriptomes of Pyronema confluens: a window into fungal evolution.</title>
        <authorList>
            <person name="Traeger S."/>
            <person name="Altegoer F."/>
            <person name="Freitag M."/>
            <person name="Gabaldon T."/>
            <person name="Kempken F."/>
            <person name="Kumar A."/>
            <person name="Marcet-Houben M."/>
            <person name="Poggeler S."/>
            <person name="Stajich J.E."/>
            <person name="Nowrousian M."/>
        </authorList>
    </citation>
    <scope>NUCLEOTIDE SEQUENCE [LARGE SCALE GENOMIC DNA]</scope>
    <source>
        <strain evidence="3">CBS 100304</strain>
        <tissue evidence="2">Vegetative mycelium</tissue>
    </source>
</reference>
<organism evidence="2 3">
    <name type="scientific">Pyronema omphalodes (strain CBS 100304)</name>
    <name type="common">Pyronema confluens</name>
    <dbReference type="NCBI Taxonomy" id="1076935"/>
    <lineage>
        <taxon>Eukaryota</taxon>
        <taxon>Fungi</taxon>
        <taxon>Dikarya</taxon>
        <taxon>Ascomycota</taxon>
        <taxon>Pezizomycotina</taxon>
        <taxon>Pezizomycetes</taxon>
        <taxon>Pezizales</taxon>
        <taxon>Pyronemataceae</taxon>
        <taxon>Pyronema</taxon>
    </lineage>
</organism>
<accession>U4KXE9</accession>
<dbReference type="EMBL" id="HF935290">
    <property type="protein sequence ID" value="CCX06486.1"/>
    <property type="molecule type" value="Genomic_DNA"/>
</dbReference>
<dbReference type="SUPFAM" id="SSF54695">
    <property type="entry name" value="POZ domain"/>
    <property type="match status" value="1"/>
</dbReference>
<name>U4KXE9_PYROM</name>
<dbReference type="PANTHER" id="PTHR47843:SF5">
    <property type="entry name" value="BTB_POZ DOMAIN PROTEIN"/>
    <property type="match status" value="1"/>
</dbReference>
<evidence type="ECO:0000259" key="1">
    <source>
        <dbReference type="PROSITE" id="PS50097"/>
    </source>
</evidence>
<feature type="domain" description="BTB" evidence="1">
    <location>
        <begin position="20"/>
        <end position="88"/>
    </location>
</feature>
<keyword evidence="3" id="KW-1185">Reference proteome</keyword>
<proteinExistence type="predicted"/>
<dbReference type="InterPro" id="IPR011333">
    <property type="entry name" value="SKP1/BTB/POZ_sf"/>
</dbReference>
<dbReference type="Pfam" id="PF00651">
    <property type="entry name" value="BTB"/>
    <property type="match status" value="1"/>
</dbReference>
<dbReference type="PROSITE" id="PS50097">
    <property type="entry name" value="BTB"/>
    <property type="match status" value="1"/>
</dbReference>
<protein>
    <submittedName>
        <fullName evidence="2">Similar to Kelch repeat and BTB domain-containing protein 2 acc. no. Q5RDY3</fullName>
    </submittedName>
</protein>
<dbReference type="AlphaFoldDB" id="U4KXE9"/>
<dbReference type="STRING" id="1076935.U4KXE9"/>
<dbReference type="InterPro" id="IPR000210">
    <property type="entry name" value="BTB/POZ_dom"/>
</dbReference>
<gene>
    <name evidence="2" type="ORF">PCON_06073</name>
</gene>
<dbReference type="OMA" id="HRSELWQ"/>
<dbReference type="Proteomes" id="UP000018144">
    <property type="component" value="Unassembled WGS sequence"/>
</dbReference>
<dbReference type="SMART" id="SM00225">
    <property type="entry name" value="BTB"/>
    <property type="match status" value="1"/>
</dbReference>
<evidence type="ECO:0000313" key="3">
    <source>
        <dbReference type="Proteomes" id="UP000018144"/>
    </source>
</evidence>
<sequence length="230" mass="26146">MEALKFLSQFKTLMNSDLHSDLTIKVENSTFKAHKAILAIRTKFFTMATKEHGFAESKDNIVTIEDHSAHAVWRFLTYCYTGNYEESQNKDIDGEDDGVFLKHTRVYALADMLDVPQLKLLAAGKLKVRLALWRPKDFIKCVQETYATTYKNDLEIRNILVDAAYDNRAGLVKLEIFRQELEKMGEFSAALVFKITNEESKVQDPKASKAVAPLPQCWSGASISLELGWD</sequence>
<dbReference type="OrthoDB" id="6359816at2759"/>
<dbReference type="CDD" id="cd18186">
    <property type="entry name" value="BTB_POZ_ZBTB_KLHL-like"/>
    <property type="match status" value="1"/>
</dbReference>
<dbReference type="Gene3D" id="3.30.710.10">
    <property type="entry name" value="Potassium Channel Kv1.1, Chain A"/>
    <property type="match status" value="1"/>
</dbReference>